<feature type="region of interest" description="Disordered" evidence="2">
    <location>
        <begin position="350"/>
        <end position="369"/>
    </location>
</feature>
<accession>A0A8X6TN94</accession>
<feature type="region of interest" description="Disordered" evidence="2">
    <location>
        <begin position="162"/>
        <end position="212"/>
    </location>
</feature>
<sequence>TRQFSSQVSFRRAAELGQCKICPARFDSPLRLRKHVINHKSNAKRRKALEAIDSLYQSTPKPNVSPSPQPRSLFEKFKSTFPELFTQEMIRNPDPNTIFDPQASSSQFVSPSDPIVSPPIQFDFQPSSSPFDDDNLSTLNKLITSVTEILERPSFTDIDLSSRSPHQSICTLPNSSSTPQNLVQPTACTKSPSCSSSPDASSTHPLTSSLRSSDSASPAVFLPCSSLPSPIVRVPVVPVISPPAPSVASPRCPLSPAASFSQVQVSSSVPPAENGLLFFDPKPQRRAHDDSSNSSSSTELEKILNSTLPDSALSPVVSSLRECVASFPSARVSPDILDLLLAPTPDSDVLLSPGSTASPPPKSIKSSPSVPAPFEVSTAPAFSKNSYAQALKKVLAKCPFCELKFYSQRTCDSHILNLHNPAAIKTNNSNIPEPSVTCEKSSPDPSKIQKKKIFTPETNKSSKLIKKVPSNSKVQVPQKTSVKSQNRKSLIPPVTSYQRKILSLGELEKKPPNVSLFPNLPPYQFFCRHCQEYFPSDQSLADHIKSNHNLLLNISSQTFHSKIIPVHEQASDINLNITAKSTIVDSSQNIVVPLVEDHTDLVSPVKAFIEKLYIPDPEKMKKNPIKKGCLLPNISKTICDNNTPDSPPPAGEFKVSVEIHKKPASQPSPPKLCN</sequence>
<comment type="caution">
    <text evidence="4">The sequence shown here is derived from an EMBL/GenBank/DDBJ whole genome shotgun (WGS) entry which is preliminary data.</text>
</comment>
<keyword evidence="1" id="KW-0863">Zinc-finger</keyword>
<proteinExistence type="predicted"/>
<feature type="region of interest" description="Disordered" evidence="2">
    <location>
        <begin position="424"/>
        <end position="448"/>
    </location>
</feature>
<feature type="compositionally biased region" description="Polar residues" evidence="2">
    <location>
        <begin position="162"/>
        <end position="184"/>
    </location>
</feature>
<keyword evidence="1" id="KW-0862">Zinc</keyword>
<name>A0A8X6TN94_NEPPI</name>
<dbReference type="GO" id="GO:0008270">
    <property type="term" value="F:zinc ion binding"/>
    <property type="evidence" value="ECO:0007669"/>
    <property type="project" value="UniProtKB-KW"/>
</dbReference>
<dbReference type="InterPro" id="IPR013087">
    <property type="entry name" value="Znf_C2H2_type"/>
</dbReference>
<feature type="non-terminal residue" evidence="4">
    <location>
        <position position="1"/>
    </location>
</feature>
<dbReference type="Proteomes" id="UP000887013">
    <property type="component" value="Unassembled WGS sequence"/>
</dbReference>
<evidence type="ECO:0000256" key="2">
    <source>
        <dbReference type="SAM" id="MobiDB-lite"/>
    </source>
</evidence>
<dbReference type="EMBL" id="BMAW01060453">
    <property type="protein sequence ID" value="GFT26271.1"/>
    <property type="molecule type" value="Genomic_DNA"/>
</dbReference>
<feature type="compositionally biased region" description="Polar residues" evidence="2">
    <location>
        <begin position="425"/>
        <end position="444"/>
    </location>
</feature>
<evidence type="ECO:0000259" key="3">
    <source>
        <dbReference type="PROSITE" id="PS50157"/>
    </source>
</evidence>
<evidence type="ECO:0000313" key="5">
    <source>
        <dbReference type="Proteomes" id="UP000887013"/>
    </source>
</evidence>
<feature type="compositionally biased region" description="Low complexity" evidence="2">
    <location>
        <begin position="185"/>
        <end position="212"/>
    </location>
</feature>
<dbReference type="PROSITE" id="PS00028">
    <property type="entry name" value="ZINC_FINGER_C2H2_1"/>
    <property type="match status" value="2"/>
</dbReference>
<protein>
    <recommendedName>
        <fullName evidence="3">C2H2-type domain-containing protein</fullName>
    </recommendedName>
</protein>
<evidence type="ECO:0000313" key="4">
    <source>
        <dbReference type="EMBL" id="GFT26271.1"/>
    </source>
</evidence>
<feature type="domain" description="C2H2-type" evidence="3">
    <location>
        <begin position="525"/>
        <end position="548"/>
    </location>
</feature>
<gene>
    <name evidence="4" type="ORF">NPIL_312611</name>
</gene>
<dbReference type="AlphaFoldDB" id="A0A8X6TN94"/>
<evidence type="ECO:0000256" key="1">
    <source>
        <dbReference type="PROSITE-ProRule" id="PRU00042"/>
    </source>
</evidence>
<dbReference type="SMART" id="SM00355">
    <property type="entry name" value="ZnF_C2H2"/>
    <property type="match status" value="3"/>
</dbReference>
<reference evidence="4" key="1">
    <citation type="submission" date="2020-08" db="EMBL/GenBank/DDBJ databases">
        <title>Multicomponent nature underlies the extraordinary mechanical properties of spider dragline silk.</title>
        <authorList>
            <person name="Kono N."/>
            <person name="Nakamura H."/>
            <person name="Mori M."/>
            <person name="Yoshida Y."/>
            <person name="Ohtoshi R."/>
            <person name="Malay A.D."/>
            <person name="Moran D.A.P."/>
            <person name="Tomita M."/>
            <person name="Numata K."/>
            <person name="Arakawa K."/>
        </authorList>
    </citation>
    <scope>NUCLEOTIDE SEQUENCE</scope>
</reference>
<organism evidence="4 5">
    <name type="scientific">Nephila pilipes</name>
    <name type="common">Giant wood spider</name>
    <name type="synonym">Nephila maculata</name>
    <dbReference type="NCBI Taxonomy" id="299642"/>
    <lineage>
        <taxon>Eukaryota</taxon>
        <taxon>Metazoa</taxon>
        <taxon>Ecdysozoa</taxon>
        <taxon>Arthropoda</taxon>
        <taxon>Chelicerata</taxon>
        <taxon>Arachnida</taxon>
        <taxon>Araneae</taxon>
        <taxon>Araneomorphae</taxon>
        <taxon>Entelegynae</taxon>
        <taxon>Araneoidea</taxon>
        <taxon>Nephilidae</taxon>
        <taxon>Nephila</taxon>
    </lineage>
</organism>
<keyword evidence="1" id="KW-0479">Metal-binding</keyword>
<feature type="compositionally biased region" description="Basic and acidic residues" evidence="2">
    <location>
        <begin position="282"/>
        <end position="291"/>
    </location>
</feature>
<feature type="region of interest" description="Disordered" evidence="2">
    <location>
        <begin position="272"/>
        <end position="301"/>
    </location>
</feature>
<dbReference type="PROSITE" id="PS50157">
    <property type="entry name" value="ZINC_FINGER_C2H2_2"/>
    <property type="match status" value="1"/>
</dbReference>
<keyword evidence="5" id="KW-1185">Reference proteome</keyword>
<feature type="non-terminal residue" evidence="4">
    <location>
        <position position="674"/>
    </location>
</feature>